<feature type="domain" description="CSD" evidence="4">
    <location>
        <begin position="2"/>
        <end position="67"/>
    </location>
</feature>
<dbReference type="InterPro" id="IPR010718">
    <property type="entry name" value="DUF1294"/>
</dbReference>
<comment type="caution">
    <text evidence="5">The sequence shown here is derived from an EMBL/GenBank/DDBJ whole genome shotgun (WGS) entry which is preliminary data.</text>
</comment>
<dbReference type="InterPro" id="IPR002059">
    <property type="entry name" value="CSP_DNA-bd"/>
</dbReference>
<dbReference type="PANTHER" id="PTHR12962:SF1">
    <property type="entry name" value="COLD SHOCK DOMAIN-CONTAINING PROTEIN CG9705"/>
    <property type="match status" value="1"/>
</dbReference>
<evidence type="ECO:0000313" key="6">
    <source>
        <dbReference type="Proteomes" id="UP000003165"/>
    </source>
</evidence>
<feature type="transmembrane region" description="Helical" evidence="3">
    <location>
        <begin position="82"/>
        <end position="102"/>
    </location>
</feature>
<dbReference type="SMART" id="SM00357">
    <property type="entry name" value="CSP"/>
    <property type="match status" value="1"/>
</dbReference>
<dbReference type="PROSITE" id="PS51857">
    <property type="entry name" value="CSD_2"/>
    <property type="match status" value="1"/>
</dbReference>
<keyword evidence="6" id="KW-1185">Reference proteome</keyword>
<comment type="subcellular location">
    <subcellularLocation>
        <location evidence="2">Cytoplasm</location>
    </subcellularLocation>
</comment>
<dbReference type="GO" id="GO:0005829">
    <property type="term" value="C:cytosol"/>
    <property type="evidence" value="ECO:0007669"/>
    <property type="project" value="UniProtKB-ARBA"/>
</dbReference>
<dbReference type="Gene3D" id="2.40.50.140">
    <property type="entry name" value="Nucleic acid-binding proteins"/>
    <property type="match status" value="1"/>
</dbReference>
<keyword evidence="3" id="KW-1133">Transmembrane helix</keyword>
<keyword evidence="3" id="KW-0812">Transmembrane</keyword>
<dbReference type="InterPro" id="IPR052069">
    <property type="entry name" value="Ca-reg_mRNA-binding_domain"/>
</dbReference>
<feature type="transmembrane region" description="Helical" evidence="3">
    <location>
        <begin position="108"/>
        <end position="125"/>
    </location>
</feature>
<organism evidence="5 6">
    <name type="scientific">Pseudogulbenkiania ferrooxidans 2002</name>
    <dbReference type="NCBI Taxonomy" id="279714"/>
    <lineage>
        <taxon>Bacteria</taxon>
        <taxon>Pseudomonadati</taxon>
        <taxon>Pseudomonadota</taxon>
        <taxon>Betaproteobacteria</taxon>
        <taxon>Neisseriales</taxon>
        <taxon>Chromobacteriaceae</taxon>
        <taxon>Pseudogulbenkiania</taxon>
    </lineage>
</organism>
<accession>B9Z8L5</accession>
<dbReference type="PANTHER" id="PTHR12962">
    <property type="entry name" value="CALCIUM-REGULATED HEAT STABLE PROTEIN CRHSP-24-RELATED"/>
    <property type="match status" value="1"/>
</dbReference>
<evidence type="ECO:0000256" key="2">
    <source>
        <dbReference type="RuleBase" id="RU000408"/>
    </source>
</evidence>
<proteinExistence type="predicted"/>
<keyword evidence="1" id="KW-0597">Phosphoprotein</keyword>
<dbReference type="AlphaFoldDB" id="B9Z8L5"/>
<dbReference type="SUPFAM" id="SSF50249">
    <property type="entry name" value="Nucleic acid-binding proteins"/>
    <property type="match status" value="1"/>
</dbReference>
<keyword evidence="3" id="KW-0472">Membrane</keyword>
<dbReference type="eggNOG" id="COG1278">
    <property type="taxonomic scope" value="Bacteria"/>
</dbReference>
<dbReference type="GO" id="GO:0003677">
    <property type="term" value="F:DNA binding"/>
    <property type="evidence" value="ECO:0007669"/>
    <property type="project" value="UniProtKB-KW"/>
</dbReference>
<evidence type="ECO:0000259" key="4">
    <source>
        <dbReference type="PROSITE" id="PS51857"/>
    </source>
</evidence>
<protein>
    <submittedName>
        <fullName evidence="5">Cold-shock DNA-binding domain protein</fullName>
    </submittedName>
</protein>
<dbReference type="Pfam" id="PF06961">
    <property type="entry name" value="DUF1294"/>
    <property type="match status" value="1"/>
</dbReference>
<dbReference type="InterPro" id="IPR019844">
    <property type="entry name" value="CSD_CS"/>
</dbReference>
<gene>
    <name evidence="5" type="ORF">FuraDRAFT_3701</name>
</gene>
<dbReference type="PROSITE" id="PS00352">
    <property type="entry name" value="CSD_1"/>
    <property type="match status" value="1"/>
</dbReference>
<dbReference type="InterPro" id="IPR011129">
    <property type="entry name" value="CSD"/>
</dbReference>
<evidence type="ECO:0000313" key="5">
    <source>
        <dbReference type="EMBL" id="EEG06953.1"/>
    </source>
</evidence>
<dbReference type="Proteomes" id="UP000003165">
    <property type="component" value="Unassembled WGS sequence"/>
</dbReference>
<dbReference type="Pfam" id="PF00313">
    <property type="entry name" value="CSD"/>
    <property type="match status" value="1"/>
</dbReference>
<dbReference type="CDD" id="cd04458">
    <property type="entry name" value="CSP_CDS"/>
    <property type="match status" value="1"/>
</dbReference>
<feature type="transmembrane region" description="Helical" evidence="3">
    <location>
        <begin position="174"/>
        <end position="191"/>
    </location>
</feature>
<evidence type="ECO:0000256" key="3">
    <source>
        <dbReference type="SAM" id="Phobius"/>
    </source>
</evidence>
<evidence type="ECO:0000256" key="1">
    <source>
        <dbReference type="ARBA" id="ARBA00022553"/>
    </source>
</evidence>
<reference evidence="5 6" key="1">
    <citation type="submission" date="2009-02" db="EMBL/GenBank/DDBJ databases">
        <title>Sequencing of the draft genome and assembly of Lutiella nitroferrum 2002.</title>
        <authorList>
            <consortium name="US DOE Joint Genome Institute (JGI-PGF)"/>
            <person name="Lucas S."/>
            <person name="Copeland A."/>
            <person name="Lapidus A."/>
            <person name="Glavina del Rio T."/>
            <person name="Tice H."/>
            <person name="Bruce D."/>
            <person name="Goodwin L."/>
            <person name="Pitluck S."/>
            <person name="Larimer F."/>
            <person name="Land M.L."/>
            <person name="Hauser L."/>
            <person name="Coates J.D."/>
        </authorList>
    </citation>
    <scope>NUCLEOTIDE SEQUENCE [LARGE SCALE GENOMIC DNA]</scope>
    <source>
        <strain evidence="5 6">2002</strain>
    </source>
</reference>
<name>B9Z8L5_9NEIS</name>
<dbReference type="GO" id="GO:0003730">
    <property type="term" value="F:mRNA 3'-UTR binding"/>
    <property type="evidence" value="ECO:0007669"/>
    <property type="project" value="TreeGrafter"/>
</dbReference>
<dbReference type="eggNOG" id="COG3326">
    <property type="taxonomic scope" value="Bacteria"/>
</dbReference>
<sequence length="202" mass="22211">MRFQGRLTRWDDARGFGFITPNGGGAEVFVHISDFGTVPRRPAAHDLVSYRQDYDERRRPRAVEAKLVGVARRQQGQGAGGLGPACTVAGVFFLGLWLALLAGRLPPWLVLGYAGLSLASFVLYWHDKTSAQRGQWRTPERQLHLLALLGGWPGALVAQRTFRHKSSKASFRRVYWLTVGLNLAGLGWLLLKGPALAALLPG</sequence>
<dbReference type="InterPro" id="IPR012340">
    <property type="entry name" value="NA-bd_OB-fold"/>
</dbReference>
<dbReference type="EMBL" id="ACIS01000013">
    <property type="protein sequence ID" value="EEG06953.1"/>
    <property type="molecule type" value="Genomic_DNA"/>
</dbReference>
<dbReference type="RefSeq" id="WP_008955719.1">
    <property type="nucleotide sequence ID" value="NZ_ACIS01000013.1"/>
</dbReference>
<dbReference type="GO" id="GO:0043488">
    <property type="term" value="P:regulation of mRNA stability"/>
    <property type="evidence" value="ECO:0007669"/>
    <property type="project" value="TreeGrafter"/>
</dbReference>
<keyword evidence="5" id="KW-0238">DNA-binding</keyword>